<dbReference type="PANTHER" id="PTHR30483">
    <property type="entry name" value="LEUCINE-SPECIFIC-BINDING PROTEIN"/>
    <property type="match status" value="1"/>
</dbReference>
<keyword evidence="3" id="KW-0029">Amino-acid transport</keyword>
<dbReference type="RefSeq" id="WP_252954960.1">
    <property type="nucleotide sequence ID" value="NZ_JAFIRR010000125.1"/>
</dbReference>
<keyword evidence="6" id="KW-1185">Reference proteome</keyword>
<evidence type="ECO:0000256" key="1">
    <source>
        <dbReference type="ARBA" id="ARBA00010062"/>
    </source>
</evidence>
<protein>
    <submittedName>
        <fullName evidence="5">ABC transporter substrate-binding protein</fullName>
    </submittedName>
</protein>
<dbReference type="Pfam" id="PF13458">
    <property type="entry name" value="Peripla_BP_6"/>
    <property type="match status" value="1"/>
</dbReference>
<feature type="domain" description="Leucine-binding protein" evidence="4">
    <location>
        <begin position="2"/>
        <end position="344"/>
    </location>
</feature>
<dbReference type="PANTHER" id="PTHR30483:SF6">
    <property type="entry name" value="PERIPLASMIC BINDING PROTEIN OF ABC TRANSPORTER FOR NATURAL AMINO ACIDS"/>
    <property type="match status" value="1"/>
</dbReference>
<dbReference type="InterPro" id="IPR028082">
    <property type="entry name" value="Peripla_BP_I"/>
</dbReference>
<evidence type="ECO:0000259" key="4">
    <source>
        <dbReference type="Pfam" id="PF13458"/>
    </source>
</evidence>
<evidence type="ECO:0000256" key="2">
    <source>
        <dbReference type="ARBA" id="ARBA00022729"/>
    </source>
</evidence>
<dbReference type="CDD" id="cd06327">
    <property type="entry name" value="PBP1_SBP-like"/>
    <property type="match status" value="1"/>
</dbReference>
<dbReference type="EMBL" id="JAFIRR010000125">
    <property type="protein sequence ID" value="MCO6418333.1"/>
    <property type="molecule type" value="Genomic_DNA"/>
</dbReference>
<name>A0ABT1D8Q3_9PROT</name>
<sequence length="381" mass="41460">MRVGLLQDMSGPYRDISGPTSVACARQAIREFQAENPSIPVELLVADHQNKADVGLSIVRQWFDRDGVDMVLGVSNSALGIAMKAVVEQKDKVHLNTSAATSSLTSEHCSSNAIHWAYDTYCLSHATGEPLVKQGYNTWFFITPNYAFGHTLQADTTHSVETSGGRVLGGVTYPFPETTDYSSFLLQAQASRAKVVAFLGAGTDFVNAVKQAQEFGLMRSGTRFVGLTGYINSVMSLGLQAAQGMTQPETFYWDLNDRTRAFMERLKPHVPANTFPCHNQAGDYSALMHYLKVVKELGPARAKASGRATVAAMKEMPTDDDCFGQGVVRKDGRKLHPTYLFEVKTPAESRGPGDVYKVLAVTPAERSFRPISEGACAMAKG</sequence>
<organism evidence="5 6">
    <name type="scientific">Siccirubricoccus soli</name>
    <dbReference type="NCBI Taxonomy" id="2899147"/>
    <lineage>
        <taxon>Bacteria</taxon>
        <taxon>Pseudomonadati</taxon>
        <taxon>Pseudomonadota</taxon>
        <taxon>Alphaproteobacteria</taxon>
        <taxon>Acetobacterales</taxon>
        <taxon>Roseomonadaceae</taxon>
        <taxon>Siccirubricoccus</taxon>
    </lineage>
</organism>
<dbReference type="SUPFAM" id="SSF53822">
    <property type="entry name" value="Periplasmic binding protein-like I"/>
    <property type="match status" value="1"/>
</dbReference>
<dbReference type="Proteomes" id="UP001523392">
    <property type="component" value="Unassembled WGS sequence"/>
</dbReference>
<comment type="caution">
    <text evidence="5">The sequence shown here is derived from an EMBL/GenBank/DDBJ whole genome shotgun (WGS) entry which is preliminary data.</text>
</comment>
<accession>A0ABT1D8Q3</accession>
<evidence type="ECO:0000256" key="3">
    <source>
        <dbReference type="ARBA" id="ARBA00022970"/>
    </source>
</evidence>
<evidence type="ECO:0000313" key="5">
    <source>
        <dbReference type="EMBL" id="MCO6418333.1"/>
    </source>
</evidence>
<dbReference type="InterPro" id="IPR051010">
    <property type="entry name" value="BCAA_transport"/>
</dbReference>
<evidence type="ECO:0000313" key="6">
    <source>
        <dbReference type="Proteomes" id="UP001523392"/>
    </source>
</evidence>
<gene>
    <name evidence="5" type="ORF">JYK14_19495</name>
</gene>
<dbReference type="InterPro" id="IPR028081">
    <property type="entry name" value="Leu-bd"/>
</dbReference>
<keyword evidence="2" id="KW-0732">Signal</keyword>
<proteinExistence type="inferred from homology"/>
<keyword evidence="3" id="KW-0813">Transport</keyword>
<comment type="similarity">
    <text evidence="1">Belongs to the leucine-binding protein family.</text>
</comment>
<dbReference type="Gene3D" id="3.40.50.2300">
    <property type="match status" value="2"/>
</dbReference>
<reference evidence="5 6" key="1">
    <citation type="submission" date="2021-12" db="EMBL/GenBank/DDBJ databases">
        <title>Siccirubricoccus leaddurans sp. nov., a high concentration Zn2+ tolerance bacterium.</title>
        <authorList>
            <person name="Cao Y."/>
        </authorList>
    </citation>
    <scope>NUCLEOTIDE SEQUENCE [LARGE SCALE GENOMIC DNA]</scope>
    <source>
        <strain evidence="5 6">KC 17139</strain>
    </source>
</reference>